<evidence type="ECO:0000313" key="3">
    <source>
        <dbReference type="Proteomes" id="UP000826656"/>
    </source>
</evidence>
<evidence type="ECO:0000259" key="1">
    <source>
        <dbReference type="Pfam" id="PF00078"/>
    </source>
</evidence>
<keyword evidence="3" id="KW-1185">Reference proteome</keyword>
<dbReference type="Pfam" id="PF00078">
    <property type="entry name" value="RVT_1"/>
    <property type="match status" value="1"/>
</dbReference>
<feature type="domain" description="Reverse transcriptase" evidence="1">
    <location>
        <begin position="181"/>
        <end position="290"/>
    </location>
</feature>
<dbReference type="PANTHER" id="PTHR33064:SF37">
    <property type="entry name" value="RIBONUCLEASE H"/>
    <property type="match status" value="1"/>
</dbReference>
<dbReference type="EMBL" id="JAIVGD010000018">
    <property type="protein sequence ID" value="KAH0754720.1"/>
    <property type="molecule type" value="Genomic_DNA"/>
</dbReference>
<dbReference type="Gene3D" id="3.30.70.270">
    <property type="match status" value="1"/>
</dbReference>
<comment type="caution">
    <text evidence="2">The sequence shown here is derived from an EMBL/GenBank/DDBJ whole genome shotgun (WGS) entry which is preliminary data.</text>
</comment>
<dbReference type="PANTHER" id="PTHR33064">
    <property type="entry name" value="POL PROTEIN"/>
    <property type="match status" value="1"/>
</dbReference>
<accession>A0ABQ7UVD6</accession>
<organism evidence="2 3">
    <name type="scientific">Solanum tuberosum</name>
    <name type="common">Potato</name>
    <dbReference type="NCBI Taxonomy" id="4113"/>
    <lineage>
        <taxon>Eukaryota</taxon>
        <taxon>Viridiplantae</taxon>
        <taxon>Streptophyta</taxon>
        <taxon>Embryophyta</taxon>
        <taxon>Tracheophyta</taxon>
        <taxon>Spermatophyta</taxon>
        <taxon>Magnoliopsida</taxon>
        <taxon>eudicotyledons</taxon>
        <taxon>Gunneridae</taxon>
        <taxon>Pentapetalae</taxon>
        <taxon>asterids</taxon>
        <taxon>lamiids</taxon>
        <taxon>Solanales</taxon>
        <taxon>Solanaceae</taxon>
        <taxon>Solanoideae</taxon>
        <taxon>Solaneae</taxon>
        <taxon>Solanum</taxon>
    </lineage>
</organism>
<dbReference type="SUPFAM" id="SSF56672">
    <property type="entry name" value="DNA/RNA polymerases"/>
    <property type="match status" value="1"/>
</dbReference>
<dbReference type="Proteomes" id="UP000826656">
    <property type="component" value="Unassembled WGS sequence"/>
</dbReference>
<reference evidence="2 3" key="1">
    <citation type="journal article" date="2021" name="bioRxiv">
        <title>Chromosome-scale and haplotype-resolved genome assembly of a tetraploid potato cultivar.</title>
        <authorList>
            <person name="Sun H."/>
            <person name="Jiao W.-B."/>
            <person name="Krause K."/>
            <person name="Campoy J.A."/>
            <person name="Goel M."/>
            <person name="Folz-Donahue K."/>
            <person name="Kukat C."/>
            <person name="Huettel B."/>
            <person name="Schneeberger K."/>
        </authorList>
    </citation>
    <scope>NUCLEOTIDE SEQUENCE [LARGE SCALE GENOMIC DNA]</scope>
    <source>
        <strain evidence="2">SolTubOtavaFocal</strain>
        <tissue evidence="2">Leaves</tissue>
    </source>
</reference>
<protein>
    <recommendedName>
        <fullName evidence="1">Reverse transcriptase domain-containing protein</fullName>
    </recommendedName>
</protein>
<proteinExistence type="predicted"/>
<dbReference type="InterPro" id="IPR043128">
    <property type="entry name" value="Rev_trsase/Diguanyl_cyclase"/>
</dbReference>
<dbReference type="InterPro" id="IPR000477">
    <property type="entry name" value="RT_dom"/>
</dbReference>
<gene>
    <name evidence="2" type="ORF">KY290_024990</name>
</gene>
<dbReference type="Gene3D" id="3.10.10.10">
    <property type="entry name" value="HIV Type 1 Reverse Transcriptase, subunit A, domain 1"/>
    <property type="match status" value="2"/>
</dbReference>
<sequence length="318" mass="37163">MSSQALRLIMSNLQSIQPNGIDLSRTKLLGSIIPGTDLIIGLDIYKQLNDRLKVKTQGIAFRDKFKPYTTTTRLFPITEDEQVKNIKSQLVEESCANYHREFMKKHDKPLWLNKELFTRLPFKRNENINPKRASHSEMNPEHLQLAKKKCDELLEYRLIEPSDSQWSCEAFYVNKRAEQTRGFWQLGIHLEDNSKTSFCIPDHHYKWKVMSFGLKPVLSLFQKAMIKIFQPILHTSLVYIDDILLFSDTMDEHIGILHKFHELVKQYGIMLSKKKMILVKDEIDFLGMHFAHGAYIPGPHICEELVKFPDTNFTVKQL</sequence>
<dbReference type="InterPro" id="IPR051320">
    <property type="entry name" value="Viral_Replic_Matur_Polypro"/>
</dbReference>
<evidence type="ECO:0000313" key="2">
    <source>
        <dbReference type="EMBL" id="KAH0754720.1"/>
    </source>
</evidence>
<dbReference type="InterPro" id="IPR043502">
    <property type="entry name" value="DNA/RNA_pol_sf"/>
</dbReference>
<name>A0ABQ7UVD6_SOLTU</name>
<dbReference type="CDD" id="cd01647">
    <property type="entry name" value="RT_LTR"/>
    <property type="match status" value="1"/>
</dbReference>